<proteinExistence type="predicted"/>
<dbReference type="SUPFAM" id="SSF144217">
    <property type="entry name" value="CSL zinc finger"/>
    <property type="match status" value="1"/>
</dbReference>
<evidence type="ECO:0000256" key="3">
    <source>
        <dbReference type="SAM" id="MobiDB-lite"/>
    </source>
</evidence>
<feature type="compositionally biased region" description="Basic and acidic residues" evidence="3">
    <location>
        <begin position="125"/>
        <end position="138"/>
    </location>
</feature>
<evidence type="ECO:0000256" key="2">
    <source>
        <dbReference type="ARBA" id="ARBA00023004"/>
    </source>
</evidence>
<gene>
    <name evidence="5" type="ORF">I303_00096</name>
</gene>
<feature type="region of interest" description="Disordered" evidence="3">
    <location>
        <begin position="1"/>
        <end position="37"/>
    </location>
</feature>
<evidence type="ECO:0000259" key="4">
    <source>
        <dbReference type="PROSITE" id="PS51074"/>
    </source>
</evidence>
<feature type="compositionally biased region" description="Polar residues" evidence="3">
    <location>
        <begin position="75"/>
        <end position="84"/>
    </location>
</feature>
<feature type="region of interest" description="Disordered" evidence="3">
    <location>
        <begin position="71"/>
        <end position="91"/>
    </location>
</feature>
<dbReference type="PROSITE" id="PS51074">
    <property type="entry name" value="DPH_MB"/>
    <property type="match status" value="1"/>
</dbReference>
<feature type="region of interest" description="Disordered" evidence="3">
    <location>
        <begin position="105"/>
        <end position="148"/>
    </location>
</feature>
<name>A0A1A6ADZ6_9TREE</name>
<dbReference type="Gene3D" id="3.10.660.10">
    <property type="entry name" value="DPH Zinc finger"/>
    <property type="match status" value="1"/>
</dbReference>
<dbReference type="Pfam" id="PF05207">
    <property type="entry name" value="Zn_ribbon_CSL"/>
    <property type="match status" value="1"/>
</dbReference>
<accession>A0A1A6ADZ6</accession>
<keyword evidence="2" id="KW-0408">Iron</keyword>
<dbReference type="InterPro" id="IPR007872">
    <property type="entry name" value="DPH_MB_dom"/>
</dbReference>
<evidence type="ECO:0000256" key="1">
    <source>
        <dbReference type="ARBA" id="ARBA00022723"/>
    </source>
</evidence>
<dbReference type="GO" id="GO:0046872">
    <property type="term" value="F:metal ion binding"/>
    <property type="evidence" value="ECO:0007669"/>
    <property type="project" value="UniProtKB-KW"/>
</dbReference>
<feature type="compositionally biased region" description="Basic and acidic residues" evidence="3">
    <location>
        <begin position="105"/>
        <end position="114"/>
    </location>
</feature>
<keyword evidence="1" id="KW-0479">Metal-binding</keyword>
<sequence length="209" mass="23826">MAETGLDHKNISSIPIPIPIRDSHDTKTTTTENDGPDSDINIRLINEAKSILLDPHKRARWLDTYPHSESHAGTYYQSISNPSTGVREDGPHIFRNISLDEFTPHYESDQEHNGNLDSGIQLTAAKDEDRDDKDRDRTEQEEEEEGEAQWYTYPCRCSGQFKITVEQLEQNVEVVGCEWCGEWIRVGYEVVLDDADSNAGEDADEEERE</sequence>
<feature type="compositionally biased region" description="Basic and acidic residues" evidence="3">
    <location>
        <begin position="1"/>
        <end position="10"/>
    </location>
</feature>
<organism evidence="5">
    <name type="scientific">Kwoniella dejecticola CBS 10117</name>
    <dbReference type="NCBI Taxonomy" id="1296121"/>
    <lineage>
        <taxon>Eukaryota</taxon>
        <taxon>Fungi</taxon>
        <taxon>Dikarya</taxon>
        <taxon>Basidiomycota</taxon>
        <taxon>Agaricomycotina</taxon>
        <taxon>Tremellomycetes</taxon>
        <taxon>Tremellales</taxon>
        <taxon>Cryptococcaceae</taxon>
        <taxon>Kwoniella</taxon>
    </lineage>
</organism>
<dbReference type="EMBL" id="KI894027">
    <property type="protein sequence ID" value="OBR88285.1"/>
    <property type="molecule type" value="Genomic_DNA"/>
</dbReference>
<feature type="domain" description="DPH-type MB" evidence="4">
    <location>
        <begin position="134"/>
        <end position="189"/>
    </location>
</feature>
<dbReference type="OrthoDB" id="445556at2759"/>
<reference evidence="5" key="1">
    <citation type="submission" date="2013-07" db="EMBL/GenBank/DDBJ databases">
        <title>The Genome Sequence of Cryptococcus dejecticola CBS10117.</title>
        <authorList>
            <consortium name="The Broad Institute Genome Sequencing Platform"/>
            <person name="Cuomo C."/>
            <person name="Litvintseva A."/>
            <person name="Chen Y."/>
            <person name="Heitman J."/>
            <person name="Sun S."/>
            <person name="Springer D."/>
            <person name="Dromer F."/>
            <person name="Young S.K."/>
            <person name="Zeng Q."/>
            <person name="Gargeya S."/>
            <person name="Fitzgerald M."/>
            <person name="Abouelleil A."/>
            <person name="Alvarado L."/>
            <person name="Berlin A.M."/>
            <person name="Chapman S.B."/>
            <person name="Dewar J."/>
            <person name="Goldberg J."/>
            <person name="Griggs A."/>
            <person name="Gujja S."/>
            <person name="Hansen M."/>
            <person name="Howarth C."/>
            <person name="Imamovic A."/>
            <person name="Larimer J."/>
            <person name="McCowan C."/>
            <person name="Murphy C."/>
            <person name="Pearson M."/>
            <person name="Priest M."/>
            <person name="Roberts A."/>
            <person name="Saif S."/>
            <person name="Shea T."/>
            <person name="Sykes S."/>
            <person name="Wortman J."/>
            <person name="Nusbaum C."/>
            <person name="Birren B."/>
        </authorList>
    </citation>
    <scope>NUCLEOTIDE SEQUENCE [LARGE SCALE GENOMIC DNA]</scope>
    <source>
        <strain evidence="5">CBS 10117</strain>
    </source>
</reference>
<dbReference type="InterPro" id="IPR036671">
    <property type="entry name" value="DPH_MB_sf"/>
</dbReference>
<dbReference type="VEuPathDB" id="FungiDB:I303_00096"/>
<protein>
    <recommendedName>
        <fullName evidence="4">DPH-type MB domain-containing protein</fullName>
    </recommendedName>
</protein>
<dbReference type="AlphaFoldDB" id="A0A1A6ADZ6"/>
<evidence type="ECO:0000313" key="5">
    <source>
        <dbReference type="EMBL" id="OBR88285.1"/>
    </source>
</evidence>